<dbReference type="EMBL" id="JAGYWB010000019">
    <property type="protein sequence ID" value="KAI0488732.1"/>
    <property type="molecule type" value="Genomic_DNA"/>
</dbReference>
<sequence>MNWSHCMGGAREHVNTVDHIMAVDQNSGPVIIDVLRHKFLFSIYYVHDSTLASEWFRRDLAEMLGILKSNVPL</sequence>
<accession>A0A8T3A3N7</accession>
<organism evidence="1 2">
    <name type="scientific">Dendrobium nobile</name>
    <name type="common">Orchid</name>
    <dbReference type="NCBI Taxonomy" id="94219"/>
    <lineage>
        <taxon>Eukaryota</taxon>
        <taxon>Viridiplantae</taxon>
        <taxon>Streptophyta</taxon>
        <taxon>Embryophyta</taxon>
        <taxon>Tracheophyta</taxon>
        <taxon>Spermatophyta</taxon>
        <taxon>Magnoliopsida</taxon>
        <taxon>Liliopsida</taxon>
        <taxon>Asparagales</taxon>
        <taxon>Orchidaceae</taxon>
        <taxon>Epidendroideae</taxon>
        <taxon>Malaxideae</taxon>
        <taxon>Dendrobiinae</taxon>
        <taxon>Dendrobium</taxon>
    </lineage>
</organism>
<comment type="caution">
    <text evidence="1">The sequence shown here is derived from an EMBL/GenBank/DDBJ whole genome shotgun (WGS) entry which is preliminary data.</text>
</comment>
<dbReference type="Proteomes" id="UP000829196">
    <property type="component" value="Unassembled WGS sequence"/>
</dbReference>
<proteinExistence type="predicted"/>
<gene>
    <name evidence="1" type="ORF">KFK09_028571</name>
</gene>
<keyword evidence="2" id="KW-1185">Reference proteome</keyword>
<reference evidence="1" key="1">
    <citation type="journal article" date="2022" name="Front. Genet.">
        <title>Chromosome-Scale Assembly of the Dendrobium nobile Genome Provides Insights Into the Molecular Mechanism of the Biosynthesis of the Medicinal Active Ingredient of Dendrobium.</title>
        <authorList>
            <person name="Xu Q."/>
            <person name="Niu S.-C."/>
            <person name="Li K.-L."/>
            <person name="Zheng P.-J."/>
            <person name="Zhang X.-J."/>
            <person name="Jia Y."/>
            <person name="Liu Y."/>
            <person name="Niu Y.-X."/>
            <person name="Yu L.-H."/>
            <person name="Chen D.-F."/>
            <person name="Zhang G.-Q."/>
        </authorList>
    </citation>
    <scope>NUCLEOTIDE SEQUENCE</scope>
    <source>
        <tissue evidence="1">Leaf</tissue>
    </source>
</reference>
<dbReference type="AlphaFoldDB" id="A0A8T3A3N7"/>
<evidence type="ECO:0000313" key="1">
    <source>
        <dbReference type="EMBL" id="KAI0488732.1"/>
    </source>
</evidence>
<evidence type="ECO:0000313" key="2">
    <source>
        <dbReference type="Proteomes" id="UP000829196"/>
    </source>
</evidence>
<name>A0A8T3A3N7_DENNO</name>
<protein>
    <submittedName>
        <fullName evidence="1">Uncharacterized protein</fullName>
    </submittedName>
</protein>